<keyword evidence="3" id="KW-1185">Reference proteome</keyword>
<organism evidence="2 3">
    <name type="scientific">Deefgea chitinilytica</name>
    <dbReference type="NCBI Taxonomy" id="570276"/>
    <lineage>
        <taxon>Bacteria</taxon>
        <taxon>Pseudomonadati</taxon>
        <taxon>Pseudomonadota</taxon>
        <taxon>Betaproteobacteria</taxon>
        <taxon>Neisseriales</taxon>
        <taxon>Chitinibacteraceae</taxon>
        <taxon>Deefgea</taxon>
    </lineage>
</organism>
<feature type="transmembrane region" description="Helical" evidence="1">
    <location>
        <begin position="289"/>
        <end position="312"/>
    </location>
</feature>
<keyword evidence="1" id="KW-0472">Membrane</keyword>
<dbReference type="Proteomes" id="UP001195660">
    <property type="component" value="Unassembled WGS sequence"/>
</dbReference>
<feature type="transmembrane region" description="Helical" evidence="1">
    <location>
        <begin position="193"/>
        <end position="214"/>
    </location>
</feature>
<reference evidence="2 3" key="1">
    <citation type="submission" date="2019-11" db="EMBL/GenBank/DDBJ databases">
        <title>Novel Deefgea species.</title>
        <authorList>
            <person name="Han J.-H."/>
        </authorList>
    </citation>
    <scope>NUCLEOTIDE SEQUENCE [LARGE SCALE GENOMIC DNA]</scope>
    <source>
        <strain evidence="2 3">LMG 24817</strain>
    </source>
</reference>
<feature type="transmembrane region" description="Helical" evidence="1">
    <location>
        <begin position="376"/>
        <end position="393"/>
    </location>
</feature>
<feature type="transmembrane region" description="Helical" evidence="1">
    <location>
        <begin position="20"/>
        <end position="37"/>
    </location>
</feature>
<proteinExistence type="predicted"/>
<keyword evidence="1" id="KW-0812">Transmembrane</keyword>
<sequence>MFQAIVKKSSYWDFINSRRSILFVAFVFALFGLFVFLTKAKQGINTFEFGDESEKFVAAQMINEGMRLYLDIFAHHGPVPYIISHAYSVLISASDFSQIRWFMVVLALVSAVSIYLSPVFKSTSVKLIGTGIFLTLLSVIWVLQGTHMILYHQIGGFLFVIVFSQLFLPLVLGERATNWGIVISGFSAVTMCFTAYAFGLSVIFVSTASVLLAYRLAGISYAKSSLLLFFLGASFALAIILLWLYSFADLKGFLVYHFYFNQEVYSQFIGFSLSSLRNLFVFRFNPDRILHSFILIMLIASAFMALSVVGFADQNKNTLLLWLSVFLFALSIVFLSPRGGTGFHGVGFMIAGLGIFSATSSLFLQKYICKSGPNAFFRFLFGFLIVLFIFNKASSDAISSPHGVKSEDFPKYISYMRPDFDTGLVSLIANSKNDFLALIFNPSIYIKNGVLPVSGHYYYLPWQAAYNRNPIDGYKIDLCGDIKERKPSLIWFDNWKVWDKYAMTDYEPCVIDLINSNYTRTSDSSPLYVRSDRLINSSEAIFLRERRMVPSKQLEVADPIKLHLVFDGRKNPQSLENIGIMFGTHMRKNAGEAELVVFSSDGSKFSKKFSLPDLTDNHYRYFDLGVSEVVSAEIHFFSGGGVSTWESHDDSGNILTCINYKYSNKSVSFTPGCP</sequence>
<comment type="caution">
    <text evidence="2">The sequence shown here is derived from an EMBL/GenBank/DDBJ whole genome shotgun (WGS) entry which is preliminary data.</text>
</comment>
<feature type="transmembrane region" description="Helical" evidence="1">
    <location>
        <begin position="155"/>
        <end position="173"/>
    </location>
</feature>
<keyword evidence="1" id="KW-1133">Transmembrane helix</keyword>
<feature type="transmembrane region" description="Helical" evidence="1">
    <location>
        <begin position="319"/>
        <end position="337"/>
    </location>
</feature>
<feature type="transmembrane region" description="Helical" evidence="1">
    <location>
        <begin position="123"/>
        <end position="143"/>
    </location>
</feature>
<accession>A0ABS2C9I2</accession>
<feature type="transmembrane region" description="Helical" evidence="1">
    <location>
        <begin position="226"/>
        <end position="248"/>
    </location>
</feature>
<dbReference type="RefSeq" id="WP_203569350.1">
    <property type="nucleotide sequence ID" value="NZ_WOFE01000001.1"/>
</dbReference>
<protein>
    <submittedName>
        <fullName evidence="2">Uncharacterized protein</fullName>
    </submittedName>
</protein>
<evidence type="ECO:0000256" key="1">
    <source>
        <dbReference type="SAM" id="Phobius"/>
    </source>
</evidence>
<gene>
    <name evidence="2" type="ORF">GM173_00335</name>
</gene>
<dbReference type="EMBL" id="WOFE01000001">
    <property type="protein sequence ID" value="MBM5570021.1"/>
    <property type="molecule type" value="Genomic_DNA"/>
</dbReference>
<feature type="transmembrane region" description="Helical" evidence="1">
    <location>
        <begin position="99"/>
        <end position="117"/>
    </location>
</feature>
<name>A0ABS2C9I2_9NEIS</name>
<evidence type="ECO:0000313" key="3">
    <source>
        <dbReference type="Proteomes" id="UP001195660"/>
    </source>
</evidence>
<feature type="transmembrane region" description="Helical" evidence="1">
    <location>
        <begin position="343"/>
        <end position="364"/>
    </location>
</feature>
<evidence type="ECO:0000313" key="2">
    <source>
        <dbReference type="EMBL" id="MBM5570021.1"/>
    </source>
</evidence>